<evidence type="ECO:0000313" key="2">
    <source>
        <dbReference type="EMBL" id="OAY77522.1"/>
    </source>
</evidence>
<comment type="caution">
    <text evidence="2">The sequence shown here is derived from an EMBL/GenBank/DDBJ whole genome shotgun (WGS) entry which is preliminary data.</text>
</comment>
<name>A0A199VK28_ANACO</name>
<dbReference type="EMBL" id="LSRQ01001519">
    <property type="protein sequence ID" value="OAY77522.1"/>
    <property type="molecule type" value="Genomic_DNA"/>
</dbReference>
<proteinExistence type="predicted"/>
<evidence type="ECO:0000313" key="3">
    <source>
        <dbReference type="Proteomes" id="UP000092600"/>
    </source>
</evidence>
<dbReference type="Proteomes" id="UP000092600">
    <property type="component" value="Unassembled WGS sequence"/>
</dbReference>
<feature type="compositionally biased region" description="Polar residues" evidence="1">
    <location>
        <begin position="13"/>
        <end position="25"/>
    </location>
</feature>
<accession>A0A199VK28</accession>
<protein>
    <submittedName>
        <fullName evidence="2">Uncharacterized protein</fullName>
    </submittedName>
</protein>
<organism evidence="2 3">
    <name type="scientific">Ananas comosus</name>
    <name type="common">Pineapple</name>
    <name type="synonym">Ananas ananas</name>
    <dbReference type="NCBI Taxonomy" id="4615"/>
    <lineage>
        <taxon>Eukaryota</taxon>
        <taxon>Viridiplantae</taxon>
        <taxon>Streptophyta</taxon>
        <taxon>Embryophyta</taxon>
        <taxon>Tracheophyta</taxon>
        <taxon>Spermatophyta</taxon>
        <taxon>Magnoliopsida</taxon>
        <taxon>Liliopsida</taxon>
        <taxon>Poales</taxon>
        <taxon>Bromeliaceae</taxon>
        <taxon>Bromelioideae</taxon>
        <taxon>Ananas</taxon>
    </lineage>
</organism>
<gene>
    <name evidence="2" type="ORF">ACMD2_27144</name>
</gene>
<sequence length="71" mass="7922">MEQHQHPLKQMQILLNDQPSATGRQSCPPGPIDRMGHHVNKSTNQVVARSYTDKVYSTPTHDTTPGNNSIE</sequence>
<reference evidence="2 3" key="1">
    <citation type="journal article" date="2016" name="DNA Res.">
        <title>The draft genome of MD-2 pineapple using hybrid error correction of long reads.</title>
        <authorList>
            <person name="Redwan R.M."/>
            <person name="Saidin A."/>
            <person name="Kumar S.V."/>
        </authorList>
    </citation>
    <scope>NUCLEOTIDE SEQUENCE [LARGE SCALE GENOMIC DNA]</scope>
    <source>
        <strain evidence="3">cv. MD2</strain>
        <tissue evidence="2">Leaf</tissue>
    </source>
</reference>
<feature type="compositionally biased region" description="Polar residues" evidence="1">
    <location>
        <begin position="55"/>
        <end position="71"/>
    </location>
</feature>
<feature type="region of interest" description="Disordered" evidence="1">
    <location>
        <begin position="1"/>
        <end position="71"/>
    </location>
</feature>
<evidence type="ECO:0000256" key="1">
    <source>
        <dbReference type="SAM" id="MobiDB-lite"/>
    </source>
</evidence>
<dbReference type="AlphaFoldDB" id="A0A199VK28"/>